<evidence type="ECO:0000256" key="3">
    <source>
        <dbReference type="ARBA" id="ARBA00022832"/>
    </source>
</evidence>
<dbReference type="InterPro" id="IPR042099">
    <property type="entry name" value="ANL_N_sf"/>
</dbReference>
<dbReference type="GO" id="GO:0016874">
    <property type="term" value="F:ligase activity"/>
    <property type="evidence" value="ECO:0007669"/>
    <property type="project" value="UniProtKB-KW"/>
</dbReference>
<dbReference type="Pfam" id="PF13193">
    <property type="entry name" value="AMP-binding_C"/>
    <property type="match status" value="1"/>
</dbReference>
<evidence type="ECO:0000313" key="8">
    <source>
        <dbReference type="Proteomes" id="UP000218327"/>
    </source>
</evidence>
<evidence type="ECO:0000259" key="5">
    <source>
        <dbReference type="Pfam" id="PF00501"/>
    </source>
</evidence>
<dbReference type="Gene3D" id="3.40.50.12780">
    <property type="entry name" value="N-terminal domain of ligase-like"/>
    <property type="match status" value="1"/>
</dbReference>
<dbReference type="EMBL" id="NVVJ01000018">
    <property type="protein sequence ID" value="PCJ25317.1"/>
    <property type="molecule type" value="Genomic_DNA"/>
</dbReference>
<dbReference type="NCBIfam" id="NF006020">
    <property type="entry name" value="PRK08162.1"/>
    <property type="match status" value="1"/>
</dbReference>
<comment type="similarity">
    <text evidence="1">Belongs to the ATP-dependent AMP-binding enzyme family.</text>
</comment>
<dbReference type="CDD" id="cd12118">
    <property type="entry name" value="ttLC_FACS_AEE21_like"/>
    <property type="match status" value="1"/>
</dbReference>
<dbReference type="PANTHER" id="PTHR43859">
    <property type="entry name" value="ACYL-ACTIVATING ENZYME"/>
    <property type="match status" value="1"/>
</dbReference>
<dbReference type="FunFam" id="3.40.50.12780:FF:000003">
    <property type="entry name" value="Long-chain-fatty-acid--CoA ligase FadD"/>
    <property type="match status" value="1"/>
</dbReference>
<keyword evidence="3" id="KW-0276">Fatty acid metabolism</keyword>
<keyword evidence="2" id="KW-0436">Ligase</keyword>
<evidence type="ECO:0000256" key="2">
    <source>
        <dbReference type="ARBA" id="ARBA00022598"/>
    </source>
</evidence>
<dbReference type="GO" id="GO:0006631">
    <property type="term" value="P:fatty acid metabolic process"/>
    <property type="evidence" value="ECO:0007669"/>
    <property type="project" value="UniProtKB-KW"/>
</dbReference>
<dbReference type="InterPro" id="IPR025110">
    <property type="entry name" value="AMP-bd_C"/>
</dbReference>
<feature type="domain" description="AMP-dependent synthetase/ligase" evidence="5">
    <location>
        <begin position="28"/>
        <end position="405"/>
    </location>
</feature>
<feature type="domain" description="AMP-binding enzyme C-terminal" evidence="6">
    <location>
        <begin position="455"/>
        <end position="529"/>
    </location>
</feature>
<protein>
    <submittedName>
        <fullName evidence="7">Acyl-CoA synthetase</fullName>
    </submittedName>
</protein>
<dbReference type="FunFam" id="3.30.300.30:FF:000008">
    <property type="entry name" value="2,3-dihydroxybenzoate-AMP ligase"/>
    <property type="match status" value="1"/>
</dbReference>
<dbReference type="SUPFAM" id="SSF56801">
    <property type="entry name" value="Acetyl-CoA synthetase-like"/>
    <property type="match status" value="1"/>
</dbReference>
<dbReference type="Pfam" id="PF00501">
    <property type="entry name" value="AMP-binding"/>
    <property type="match status" value="1"/>
</dbReference>
<dbReference type="InterPro" id="IPR045851">
    <property type="entry name" value="AMP-bd_C_sf"/>
</dbReference>
<evidence type="ECO:0000256" key="4">
    <source>
        <dbReference type="ARBA" id="ARBA00023098"/>
    </source>
</evidence>
<evidence type="ECO:0000313" key="7">
    <source>
        <dbReference type="EMBL" id="PCJ25317.1"/>
    </source>
</evidence>
<evidence type="ECO:0000259" key="6">
    <source>
        <dbReference type="Pfam" id="PF13193"/>
    </source>
</evidence>
<accession>A0A2A5B176</accession>
<proteinExistence type="inferred from homology"/>
<dbReference type="PANTHER" id="PTHR43859:SF4">
    <property type="entry name" value="BUTANOATE--COA LIGASE AAE1-RELATED"/>
    <property type="match status" value="1"/>
</dbReference>
<organism evidence="7 8">
    <name type="scientific">SAR86 cluster bacterium</name>
    <dbReference type="NCBI Taxonomy" id="2030880"/>
    <lineage>
        <taxon>Bacteria</taxon>
        <taxon>Pseudomonadati</taxon>
        <taxon>Pseudomonadota</taxon>
        <taxon>Gammaproteobacteria</taxon>
        <taxon>SAR86 cluster</taxon>
    </lineage>
</organism>
<dbReference type="Proteomes" id="UP000218327">
    <property type="component" value="Unassembled WGS sequence"/>
</dbReference>
<keyword evidence="4" id="KW-0443">Lipid metabolism</keyword>
<reference evidence="8" key="1">
    <citation type="submission" date="2017-08" db="EMBL/GenBank/DDBJ databases">
        <title>A dynamic microbial community with high functional redundancy inhabits the cold, oxic subseafloor aquifer.</title>
        <authorList>
            <person name="Tully B.J."/>
            <person name="Wheat C.G."/>
            <person name="Glazer B.T."/>
            <person name="Huber J.A."/>
        </authorList>
    </citation>
    <scope>NUCLEOTIDE SEQUENCE [LARGE SCALE GENOMIC DNA]</scope>
</reference>
<dbReference type="AlphaFoldDB" id="A0A2A5B176"/>
<name>A0A2A5B176_9GAMM</name>
<evidence type="ECO:0000256" key="1">
    <source>
        <dbReference type="ARBA" id="ARBA00006432"/>
    </source>
</evidence>
<comment type="caution">
    <text evidence="7">The sequence shown here is derived from an EMBL/GenBank/DDBJ whole genome shotgun (WGS) entry which is preliminary data.</text>
</comment>
<gene>
    <name evidence="7" type="ORF">COA96_07530</name>
</gene>
<dbReference type="InterPro" id="IPR000873">
    <property type="entry name" value="AMP-dep_synth/lig_dom"/>
</dbReference>
<dbReference type="Gene3D" id="3.30.300.30">
    <property type="match status" value="1"/>
</dbReference>
<sequence>MSTDNIYEQSLDQNQANFAPLTPLNFIERSASVYPNRVSIIHGDTEYTWSQTYKRCCLLASALIKMGIGKGDTVAFMGANTPETFEAHFGVPMTGAVLNALNVRLDAKAIAFMLEHAETKVLFTDREYSKTVKAALEIVPNKLVVIDIDDPYFNGGELIGEQNYEDFIARGDDDYRCFQIEDEWQAISLNYTSGTTGDPKGVVFHHRGAYLNAISNVMCWNMAAHPIYLWTLPMFHCNGWCFPWSLAAVAGTSVCLRHVRDQAIFDAIRKHEVTHFCGAPVVLNTMLNADESMKQGIKQKVSAMTAGAAPPAAVIAGMERMGFGVSHVYGLTETYGPCVVCAPQDGWSDLSIDDRAELHARQGVRAPLQDELMVADPETLEPVPKDGKTMGEIFMRGNLVMKGYLKNPKTTEASFKGGWFHSGDLAVWHEDGYTQIKDRSKDIIISGGENISSLEIESVLFKHPKIMEAAVVASTDEKWGEVPCAFVCLKKGQELSVEDLIIYCREELAGFKIPKKVVFGDITKTSTGKVQKYLLREIANEAEYIAKK</sequence>